<name>A0A1R3KW01_9ROSI</name>
<organism evidence="1 2">
    <name type="scientific">Corchorus olitorius</name>
    <dbReference type="NCBI Taxonomy" id="93759"/>
    <lineage>
        <taxon>Eukaryota</taxon>
        <taxon>Viridiplantae</taxon>
        <taxon>Streptophyta</taxon>
        <taxon>Embryophyta</taxon>
        <taxon>Tracheophyta</taxon>
        <taxon>Spermatophyta</taxon>
        <taxon>Magnoliopsida</taxon>
        <taxon>eudicotyledons</taxon>
        <taxon>Gunneridae</taxon>
        <taxon>Pentapetalae</taxon>
        <taxon>rosids</taxon>
        <taxon>malvids</taxon>
        <taxon>Malvales</taxon>
        <taxon>Malvaceae</taxon>
        <taxon>Grewioideae</taxon>
        <taxon>Apeibeae</taxon>
        <taxon>Corchorus</taxon>
    </lineage>
</organism>
<reference evidence="2" key="1">
    <citation type="submission" date="2013-09" db="EMBL/GenBank/DDBJ databases">
        <title>Corchorus olitorius genome sequencing.</title>
        <authorList>
            <person name="Alam M."/>
            <person name="Haque M.S."/>
            <person name="Islam M.S."/>
            <person name="Emdad E.M."/>
            <person name="Islam M.M."/>
            <person name="Ahmed B."/>
            <person name="Halim A."/>
            <person name="Hossen Q.M.M."/>
            <person name="Hossain M.Z."/>
            <person name="Ahmed R."/>
            <person name="Khan M.M."/>
            <person name="Islam R."/>
            <person name="Rashid M.M."/>
            <person name="Khan S.A."/>
            <person name="Rahman M.S."/>
            <person name="Alam M."/>
            <person name="Yahiya A.S."/>
            <person name="Khan M.S."/>
            <person name="Azam M.S."/>
            <person name="Haque T."/>
            <person name="Lashkar M.Z.H."/>
            <person name="Akhand A.I."/>
            <person name="Morshed G."/>
            <person name="Roy S."/>
            <person name="Uddin K.S."/>
            <person name="Rabeya T."/>
            <person name="Hossain A.S."/>
            <person name="Chowdhury A."/>
            <person name="Snigdha A.R."/>
            <person name="Mortoza M.S."/>
            <person name="Matin S.A."/>
            <person name="Hoque S.M.E."/>
            <person name="Islam M.K."/>
            <person name="Roy D.K."/>
            <person name="Haider R."/>
            <person name="Moosa M.M."/>
            <person name="Elias S.M."/>
            <person name="Hasan A.M."/>
            <person name="Jahan S."/>
            <person name="Shafiuddin M."/>
            <person name="Mahmood N."/>
            <person name="Shommy N.S."/>
        </authorList>
    </citation>
    <scope>NUCLEOTIDE SEQUENCE [LARGE SCALE GENOMIC DNA]</scope>
    <source>
        <strain evidence="2">cv. O-4</strain>
    </source>
</reference>
<keyword evidence="2" id="KW-1185">Reference proteome</keyword>
<sequence>MGHVAIISMAQVLMIPLPWKQRLEICIDLGLSKIHSLDNKKALERIDSLVKGTWGYLDLEKVLDLKLNEGQVNLAHWARSCATKGTIHEIIDPYLRGKIAPECFKIFVRIALSCISEMGNNRPDIGEVEATLELALELQIEADSEMEGIHPVRISETNAGNYREQKV</sequence>
<comment type="caution">
    <text evidence="1">The sequence shown here is derived from an EMBL/GenBank/DDBJ whole genome shotgun (WGS) entry which is preliminary data.</text>
</comment>
<keyword evidence="1" id="KW-0418">Kinase</keyword>
<dbReference type="InterPro" id="IPR045272">
    <property type="entry name" value="ANXUR1/2-like"/>
</dbReference>
<dbReference type="Proteomes" id="UP000187203">
    <property type="component" value="Unassembled WGS sequence"/>
</dbReference>
<proteinExistence type="predicted"/>
<dbReference type="InterPro" id="IPR011009">
    <property type="entry name" value="Kinase-like_dom_sf"/>
</dbReference>
<dbReference type="GO" id="GO:0009506">
    <property type="term" value="C:plasmodesma"/>
    <property type="evidence" value="ECO:0007669"/>
    <property type="project" value="TreeGrafter"/>
</dbReference>
<keyword evidence="1" id="KW-0808">Transferase</keyword>
<dbReference type="STRING" id="93759.A0A1R3KW01"/>
<gene>
    <name evidence="1" type="ORF">COLO4_03902</name>
</gene>
<evidence type="ECO:0000313" key="1">
    <source>
        <dbReference type="EMBL" id="OMP11304.1"/>
    </source>
</evidence>
<dbReference type="AlphaFoldDB" id="A0A1R3KW01"/>
<accession>A0A1R3KW01</accession>
<dbReference type="EMBL" id="AWUE01010786">
    <property type="protein sequence ID" value="OMP11304.1"/>
    <property type="molecule type" value="Genomic_DNA"/>
</dbReference>
<dbReference type="Gene3D" id="1.10.510.10">
    <property type="entry name" value="Transferase(Phosphotransferase) domain 1"/>
    <property type="match status" value="1"/>
</dbReference>
<dbReference type="SUPFAM" id="SSF56112">
    <property type="entry name" value="Protein kinase-like (PK-like)"/>
    <property type="match status" value="1"/>
</dbReference>
<protein>
    <submittedName>
        <fullName evidence="1">Serine/threonine-protein kinase PBS1</fullName>
    </submittedName>
</protein>
<dbReference type="GO" id="GO:0005886">
    <property type="term" value="C:plasma membrane"/>
    <property type="evidence" value="ECO:0007669"/>
    <property type="project" value="TreeGrafter"/>
</dbReference>
<evidence type="ECO:0000313" key="2">
    <source>
        <dbReference type="Proteomes" id="UP000187203"/>
    </source>
</evidence>
<dbReference type="OrthoDB" id="4062651at2759"/>
<dbReference type="PANTHER" id="PTHR27003">
    <property type="entry name" value="OS07G0166700 PROTEIN"/>
    <property type="match status" value="1"/>
</dbReference>
<dbReference type="PANTHER" id="PTHR27003:SF451">
    <property type="entry name" value="PROTEIN KINASE DOMAIN-CONTAINING PROTEIN"/>
    <property type="match status" value="1"/>
</dbReference>
<dbReference type="GO" id="GO:0004714">
    <property type="term" value="F:transmembrane receptor protein tyrosine kinase activity"/>
    <property type="evidence" value="ECO:0007669"/>
    <property type="project" value="InterPro"/>
</dbReference>